<keyword evidence="1" id="KW-1133">Transmembrane helix</keyword>
<keyword evidence="1" id="KW-0812">Transmembrane</keyword>
<feature type="transmembrane region" description="Helical" evidence="1">
    <location>
        <begin position="36"/>
        <end position="57"/>
    </location>
</feature>
<proteinExistence type="predicted"/>
<sequence length="65" mass="7009">MSALRHTALRRLIALFGGLTLTVLMLDEAPEPAPTIAVLVLLLVSTAAVALLLRMLVPRRAPHSR</sequence>
<accession>A0A6J7FWH8</accession>
<dbReference type="EMBL" id="CAFBMK010000018">
    <property type="protein sequence ID" value="CAB4900232.1"/>
    <property type="molecule type" value="Genomic_DNA"/>
</dbReference>
<gene>
    <name evidence="2" type="ORF">UFOPK3564_00528</name>
</gene>
<reference evidence="2" key="1">
    <citation type="submission" date="2020-05" db="EMBL/GenBank/DDBJ databases">
        <authorList>
            <person name="Chiriac C."/>
            <person name="Salcher M."/>
            <person name="Ghai R."/>
            <person name="Kavagutti S V."/>
        </authorList>
    </citation>
    <scope>NUCLEOTIDE SEQUENCE</scope>
</reference>
<name>A0A6J7FWH8_9ZZZZ</name>
<protein>
    <submittedName>
        <fullName evidence="2">Unannotated protein</fullName>
    </submittedName>
</protein>
<dbReference type="AlphaFoldDB" id="A0A6J7FWH8"/>
<evidence type="ECO:0000313" key="2">
    <source>
        <dbReference type="EMBL" id="CAB4900232.1"/>
    </source>
</evidence>
<evidence type="ECO:0000256" key="1">
    <source>
        <dbReference type="SAM" id="Phobius"/>
    </source>
</evidence>
<keyword evidence="1" id="KW-0472">Membrane</keyword>
<organism evidence="2">
    <name type="scientific">freshwater metagenome</name>
    <dbReference type="NCBI Taxonomy" id="449393"/>
    <lineage>
        <taxon>unclassified sequences</taxon>
        <taxon>metagenomes</taxon>
        <taxon>ecological metagenomes</taxon>
    </lineage>
</organism>